<dbReference type="AlphaFoldDB" id="A0AAJ6G9E7"/>
<gene>
    <name evidence="1" type="ORF">NEH99_09695</name>
</gene>
<sequence length="93" mass="10816">MILIATTYNGLNGIFNYNNCTCVKIQNDTIILLENKEVHYLAIIKNKEIREKVYNEIQKQIIDLNTKEVGDYIDVEAIVKEVENKTDDGLYYN</sequence>
<protein>
    <submittedName>
        <fullName evidence="1">Uncharacterized protein</fullName>
    </submittedName>
</protein>
<dbReference type="EMBL" id="CP098754">
    <property type="protein sequence ID" value="WIH94558.1"/>
    <property type="molecule type" value="Genomic_DNA"/>
</dbReference>
<accession>A0AAJ6G9E7</accession>
<name>A0AAJ6G9E7_BRAPL</name>
<reference evidence="1" key="1">
    <citation type="submission" date="2022-06" db="EMBL/GenBank/DDBJ databases">
        <title>Brachyspira pilosicoli from pigs in Switzerland.</title>
        <authorList>
            <person name="Schmitt S."/>
            <person name="Arnold M."/>
            <person name="Rossano A."/>
            <person name="Perreten V."/>
        </authorList>
    </citation>
    <scope>NUCLEOTIDE SEQUENCE</scope>
    <source>
        <strain evidence="1">MEI4028</strain>
    </source>
</reference>
<proteinExistence type="predicted"/>
<dbReference type="RefSeq" id="WP_284602627.1">
    <property type="nucleotide sequence ID" value="NZ_CP098752.1"/>
</dbReference>
<dbReference type="Proteomes" id="UP001242021">
    <property type="component" value="Chromosome"/>
</dbReference>
<organism evidence="1 2">
    <name type="scientific">Brachyspira pilosicoli</name>
    <name type="common">Serpulina pilosicoli</name>
    <dbReference type="NCBI Taxonomy" id="52584"/>
    <lineage>
        <taxon>Bacteria</taxon>
        <taxon>Pseudomonadati</taxon>
        <taxon>Spirochaetota</taxon>
        <taxon>Spirochaetia</taxon>
        <taxon>Brachyspirales</taxon>
        <taxon>Brachyspiraceae</taxon>
        <taxon>Brachyspira</taxon>
    </lineage>
</organism>
<evidence type="ECO:0000313" key="2">
    <source>
        <dbReference type="Proteomes" id="UP001242021"/>
    </source>
</evidence>
<evidence type="ECO:0000313" key="1">
    <source>
        <dbReference type="EMBL" id="WIH94558.1"/>
    </source>
</evidence>